<dbReference type="Pfam" id="PF13624">
    <property type="entry name" value="SurA_N_3"/>
    <property type="match status" value="1"/>
</dbReference>
<dbReference type="AlphaFoldDB" id="A0A845DYL7"/>
<accession>A0A845DYL7</accession>
<dbReference type="Gene3D" id="1.10.4030.10">
    <property type="entry name" value="Porin chaperone SurA, peptide-binding domain"/>
    <property type="match status" value="1"/>
</dbReference>
<dbReference type="InterPro" id="IPR050245">
    <property type="entry name" value="PrsA_foldase"/>
</dbReference>
<feature type="region of interest" description="Disordered" evidence="6">
    <location>
        <begin position="185"/>
        <end position="220"/>
    </location>
</feature>
<keyword evidence="3 7" id="KW-0732">Signal</keyword>
<feature type="compositionally biased region" description="Basic and acidic residues" evidence="6">
    <location>
        <begin position="193"/>
        <end position="204"/>
    </location>
</feature>
<feature type="chain" id="PRO_5038910524" description="peptidylprolyl isomerase" evidence="7">
    <location>
        <begin position="22"/>
        <end position="255"/>
    </location>
</feature>
<dbReference type="RefSeq" id="WP_160839184.1">
    <property type="nucleotide sequence ID" value="NZ_WMEW01000003.1"/>
</dbReference>
<evidence type="ECO:0000256" key="5">
    <source>
        <dbReference type="ARBA" id="ARBA00023235"/>
    </source>
</evidence>
<dbReference type="Proteomes" id="UP000460949">
    <property type="component" value="Unassembled WGS sequence"/>
</dbReference>
<comment type="catalytic activity">
    <reaction evidence="1">
        <text>[protein]-peptidylproline (omega=180) = [protein]-peptidylproline (omega=0)</text>
        <dbReference type="Rhea" id="RHEA:16237"/>
        <dbReference type="Rhea" id="RHEA-COMP:10747"/>
        <dbReference type="Rhea" id="RHEA-COMP:10748"/>
        <dbReference type="ChEBI" id="CHEBI:83833"/>
        <dbReference type="ChEBI" id="CHEBI:83834"/>
        <dbReference type="EC" id="5.2.1.8"/>
    </reaction>
</comment>
<feature type="signal peptide" evidence="7">
    <location>
        <begin position="1"/>
        <end position="21"/>
    </location>
</feature>
<dbReference type="OrthoDB" id="4775280at2"/>
<comment type="caution">
    <text evidence="8">The sequence shown here is derived from an EMBL/GenBank/DDBJ whole genome shotgun (WGS) entry which is preliminary data.</text>
</comment>
<reference evidence="8 9" key="1">
    <citation type="submission" date="2019-11" db="EMBL/GenBank/DDBJ databases">
        <title>Genome sequences of 17 halophilic strains isolated from different environments.</title>
        <authorList>
            <person name="Furrow R.E."/>
        </authorList>
    </citation>
    <scope>NUCLEOTIDE SEQUENCE [LARGE SCALE GENOMIC DNA]</scope>
    <source>
        <strain evidence="8 9">22511_23_Filter</strain>
    </source>
</reference>
<dbReference type="PROSITE" id="PS51257">
    <property type="entry name" value="PROKAR_LIPOPROTEIN"/>
    <property type="match status" value="1"/>
</dbReference>
<feature type="compositionally biased region" description="Acidic residues" evidence="6">
    <location>
        <begin position="26"/>
        <end position="59"/>
    </location>
</feature>
<evidence type="ECO:0000256" key="7">
    <source>
        <dbReference type="SAM" id="SignalP"/>
    </source>
</evidence>
<evidence type="ECO:0000256" key="2">
    <source>
        <dbReference type="ARBA" id="ARBA00013194"/>
    </source>
</evidence>
<dbReference type="InterPro" id="IPR027304">
    <property type="entry name" value="Trigger_fact/SurA_dom_sf"/>
</dbReference>
<dbReference type="PANTHER" id="PTHR47245">
    <property type="entry name" value="PEPTIDYLPROLYL ISOMERASE"/>
    <property type="match status" value="1"/>
</dbReference>
<feature type="region of interest" description="Disordered" evidence="6">
    <location>
        <begin position="26"/>
        <end position="61"/>
    </location>
</feature>
<name>A0A845DYL7_9BACI</name>
<evidence type="ECO:0000313" key="8">
    <source>
        <dbReference type="EMBL" id="MYL21412.1"/>
    </source>
</evidence>
<gene>
    <name evidence="8" type="ORF">GLW04_16030</name>
</gene>
<evidence type="ECO:0000256" key="1">
    <source>
        <dbReference type="ARBA" id="ARBA00000971"/>
    </source>
</evidence>
<organism evidence="8 9">
    <name type="scientific">Halobacillus litoralis</name>
    <dbReference type="NCBI Taxonomy" id="45668"/>
    <lineage>
        <taxon>Bacteria</taxon>
        <taxon>Bacillati</taxon>
        <taxon>Bacillota</taxon>
        <taxon>Bacilli</taxon>
        <taxon>Bacillales</taxon>
        <taxon>Bacillaceae</taxon>
        <taxon>Halobacillus</taxon>
    </lineage>
</organism>
<dbReference type="EMBL" id="WMET01000004">
    <property type="protein sequence ID" value="MYL21412.1"/>
    <property type="molecule type" value="Genomic_DNA"/>
</dbReference>
<dbReference type="GO" id="GO:0003755">
    <property type="term" value="F:peptidyl-prolyl cis-trans isomerase activity"/>
    <property type="evidence" value="ECO:0007669"/>
    <property type="project" value="UniProtKB-KW"/>
</dbReference>
<dbReference type="EC" id="5.2.1.8" evidence="2"/>
<keyword evidence="5 8" id="KW-0413">Isomerase</keyword>
<evidence type="ECO:0000256" key="6">
    <source>
        <dbReference type="SAM" id="MobiDB-lite"/>
    </source>
</evidence>
<protein>
    <recommendedName>
        <fullName evidence="2">peptidylprolyl isomerase</fullName>
        <ecNumber evidence="2">5.2.1.8</ecNumber>
    </recommendedName>
</protein>
<proteinExistence type="predicted"/>
<keyword evidence="4" id="KW-0697">Rotamase</keyword>
<dbReference type="PANTHER" id="PTHR47245:SF1">
    <property type="entry name" value="FOLDASE PROTEIN PRSA"/>
    <property type="match status" value="1"/>
</dbReference>
<evidence type="ECO:0000256" key="4">
    <source>
        <dbReference type="ARBA" id="ARBA00023110"/>
    </source>
</evidence>
<evidence type="ECO:0000256" key="3">
    <source>
        <dbReference type="ARBA" id="ARBA00022729"/>
    </source>
</evidence>
<evidence type="ECO:0000313" key="9">
    <source>
        <dbReference type="Proteomes" id="UP000460949"/>
    </source>
</evidence>
<dbReference type="SUPFAM" id="SSF109998">
    <property type="entry name" value="Triger factor/SurA peptide-binding domain-like"/>
    <property type="match status" value="1"/>
</dbReference>
<sequence>MTLNKKWLLSLMLAAFVALLAACGEDEGASDDNKEETETTQEEQQEGEQAETPEPDLENVPDVVAEVNGEKITKEDFETTYQGQFQQMAMQSQMTGTELDQEQLKKDVANNLVGQELLVQEAESRDYEVSDEEVNQMLTDLAEQNQMESKDKFLEELANQGMKEDEVLSQVRSQLKVDQLLEEEVSVEAPTDDEVKAEYDKAVEQQESAETEQEIPAYEDVKDTIKQNLQTQKQSEETQKLVDKLREEGEVTVNL</sequence>